<dbReference type="GO" id="GO:0046654">
    <property type="term" value="P:tetrahydrofolate biosynthetic process"/>
    <property type="evidence" value="ECO:0007669"/>
    <property type="project" value="UniProtKB-UniRule"/>
</dbReference>
<accession>A0A1C3TPU9</accession>
<dbReference type="Pfam" id="PF02649">
    <property type="entry name" value="GCHY-1"/>
    <property type="match status" value="1"/>
</dbReference>
<feature type="region of interest" description="Disordered" evidence="3">
    <location>
        <begin position="312"/>
        <end position="334"/>
    </location>
</feature>
<dbReference type="EMBL" id="LT604072">
    <property type="protein sequence ID" value="SCB05206.1"/>
    <property type="molecule type" value="Genomic_DNA"/>
</dbReference>
<comment type="pathway">
    <text evidence="2">Cofactor biosynthesis; 7,8-dihydroneopterin triphosphate biosynthesis; 7,8-dihydroneopterin triphosphate from GTP: step 1/1.</text>
</comment>
<evidence type="ECO:0000256" key="2">
    <source>
        <dbReference type="HAMAP-Rule" id="MF_01527"/>
    </source>
</evidence>
<dbReference type="InterPro" id="IPR003801">
    <property type="entry name" value="GTP_cyclohydrolase_FolE2/MptA"/>
</dbReference>
<dbReference type="EC" id="3.5.4.16" evidence="2"/>
<proteinExistence type="inferred from homology"/>
<dbReference type="GO" id="GO:0003934">
    <property type="term" value="F:GTP cyclohydrolase I activity"/>
    <property type="evidence" value="ECO:0007669"/>
    <property type="project" value="UniProtKB-UniRule"/>
</dbReference>
<keyword evidence="1 2" id="KW-0378">Hydrolase</keyword>
<sequence length="334" mass="35711">MPEPLRSPPLMLAHPMHLPMQSPLPDVASSEPSTIAAPLQWVGMDGIALPIRLCDAAASDPLPAQAALHVDLPAVQVKGIHMSRLYRLLDDYAQQPLSPSLLAQLLRAMVHSHADCASSAARISLRLSLLRRSPALRSEGLAGWKAYPLRIDAVLRGASVRVEVAVDVLYSSTCPCSAALARQLLSAAFLQQHAAQPSLQREDVAAWLLQHGSHATAHSQRSIATLQVAVSPRALRFDLSALIDLAEQALVTPVQAAVRRADEQAFARLNGANLMYVEDAARRLQQALGARYQDVRVQVRHLESLHPHDAVAEAGAPEGGSGAPDPFAAGEGAR</sequence>
<dbReference type="NCBIfam" id="NF010200">
    <property type="entry name" value="PRK13674.1-1"/>
    <property type="match status" value="1"/>
</dbReference>
<dbReference type="PANTHER" id="PTHR36445:SF1">
    <property type="entry name" value="GTP CYCLOHYDROLASE MPTA"/>
    <property type="match status" value="1"/>
</dbReference>
<comment type="function">
    <text evidence="2">Converts GTP to 7,8-dihydroneopterin triphosphate.</text>
</comment>
<evidence type="ECO:0000313" key="5">
    <source>
        <dbReference type="Proteomes" id="UP000093071"/>
    </source>
</evidence>
<dbReference type="UniPathway" id="UPA00848">
    <property type="reaction ID" value="UER00151"/>
</dbReference>
<dbReference type="InterPro" id="IPR022838">
    <property type="entry name" value="GTP_cyclohydrolase_FolE2"/>
</dbReference>
<dbReference type="Gene3D" id="3.10.270.10">
    <property type="entry name" value="Urate Oxidase"/>
    <property type="match status" value="1"/>
</dbReference>
<organism evidence="4 5">
    <name type="scientific">Xanthomonas translucens pv. translucens DSM 18974</name>
    <dbReference type="NCBI Taxonomy" id="1261556"/>
    <lineage>
        <taxon>Bacteria</taxon>
        <taxon>Pseudomonadati</taxon>
        <taxon>Pseudomonadota</taxon>
        <taxon>Gammaproteobacteria</taxon>
        <taxon>Lysobacterales</taxon>
        <taxon>Lysobacteraceae</taxon>
        <taxon>Xanthomonas</taxon>
        <taxon>Xanthomonas translucens group</taxon>
    </lineage>
</organism>
<protein>
    <recommendedName>
        <fullName evidence="2">GTP cyclohydrolase FolE2</fullName>
        <ecNumber evidence="2">3.5.4.16</ecNumber>
    </recommendedName>
</protein>
<comment type="similarity">
    <text evidence="2">Belongs to the GTP cyclohydrolase IV family.</text>
</comment>
<gene>
    <name evidence="2 4" type="primary">folE2</name>
    <name evidence="4" type="ORF">BN444_00727</name>
</gene>
<dbReference type="Proteomes" id="UP000093071">
    <property type="component" value="Chromosome I"/>
</dbReference>
<name>A0A1C3TPU9_XANCT</name>
<dbReference type="PATRIC" id="fig|1261556.5.peg.2578"/>
<feature type="site" description="May be catalytically important" evidence="2">
    <location>
        <position position="174"/>
    </location>
</feature>
<comment type="catalytic activity">
    <reaction evidence="2">
        <text>GTP + H2O = 7,8-dihydroneopterin 3'-triphosphate + formate + H(+)</text>
        <dbReference type="Rhea" id="RHEA:17473"/>
        <dbReference type="ChEBI" id="CHEBI:15377"/>
        <dbReference type="ChEBI" id="CHEBI:15378"/>
        <dbReference type="ChEBI" id="CHEBI:15740"/>
        <dbReference type="ChEBI" id="CHEBI:37565"/>
        <dbReference type="ChEBI" id="CHEBI:58462"/>
        <dbReference type="EC" id="3.5.4.16"/>
    </reaction>
</comment>
<reference evidence="5" key="1">
    <citation type="submission" date="2016-07" db="EMBL/GenBank/DDBJ databases">
        <authorList>
            <person name="Jaenicke Sebastian"/>
        </authorList>
    </citation>
    <scope>NUCLEOTIDE SEQUENCE [LARGE SCALE GENOMIC DNA]</scope>
</reference>
<evidence type="ECO:0000256" key="1">
    <source>
        <dbReference type="ARBA" id="ARBA00022801"/>
    </source>
</evidence>
<dbReference type="PANTHER" id="PTHR36445">
    <property type="entry name" value="GTP CYCLOHYDROLASE MPTA"/>
    <property type="match status" value="1"/>
</dbReference>
<dbReference type="AlphaFoldDB" id="A0A1C3TPU9"/>
<evidence type="ECO:0000313" key="4">
    <source>
        <dbReference type="EMBL" id="SCB05206.1"/>
    </source>
</evidence>
<evidence type="ECO:0000256" key="3">
    <source>
        <dbReference type="SAM" id="MobiDB-lite"/>
    </source>
</evidence>
<dbReference type="HAMAP" id="MF_01527_B">
    <property type="entry name" value="GTP_cyclohydrol_B"/>
    <property type="match status" value="1"/>
</dbReference>